<evidence type="ECO:0000313" key="2">
    <source>
        <dbReference type="EMBL" id="EYE87271.1"/>
    </source>
</evidence>
<name>A0A017RRP1_9CLOT</name>
<evidence type="ECO:0000259" key="1">
    <source>
        <dbReference type="Pfam" id="PF09346"/>
    </source>
</evidence>
<proteinExistence type="predicted"/>
<protein>
    <recommendedName>
        <fullName evidence="1">Knr4/Smi1-like domain-containing protein</fullName>
    </recommendedName>
</protein>
<evidence type="ECO:0000313" key="3">
    <source>
        <dbReference type="Proteomes" id="UP000019681"/>
    </source>
</evidence>
<accession>A0A017RRP1</accession>
<dbReference type="RefSeq" id="WP_051515178.1">
    <property type="nucleotide sequence ID" value="NZ_AZQP01000076.1"/>
</dbReference>
<dbReference type="InterPro" id="IPR037883">
    <property type="entry name" value="Knr4/Smi1-like_sf"/>
</dbReference>
<dbReference type="Pfam" id="PF09346">
    <property type="entry name" value="SMI1_KNR4"/>
    <property type="match status" value="1"/>
</dbReference>
<keyword evidence="3" id="KW-1185">Reference proteome</keyword>
<dbReference type="OrthoDB" id="2355620at2"/>
<dbReference type="Proteomes" id="UP000019681">
    <property type="component" value="Unassembled WGS sequence"/>
</dbReference>
<dbReference type="Gene3D" id="3.40.1580.10">
    <property type="entry name" value="SMI1/KNR4-like"/>
    <property type="match status" value="1"/>
</dbReference>
<feature type="domain" description="Knr4/Smi1-like" evidence="1">
    <location>
        <begin position="49"/>
        <end position="171"/>
    </location>
</feature>
<reference evidence="2 3" key="1">
    <citation type="journal article" date="2014" name="Genome Announc.">
        <title>Draft Genome Sequence of Fervidicella metallireducens Strain AeBT, an Iron-Reducing Thermoanaerobe from the Great Artesian Basin.</title>
        <authorList>
            <person name="Patel B.K."/>
        </authorList>
    </citation>
    <scope>NUCLEOTIDE SEQUENCE [LARGE SCALE GENOMIC DNA]</scope>
    <source>
        <strain evidence="2 3">AeB</strain>
    </source>
</reference>
<dbReference type="STRING" id="1403537.Q428_14175"/>
<sequence>MKVKSKEIFNLLSKWEEGGIRELNNGTKMICHVPHIAPEAWLHIIYGKASSNDINSLKNKLIYGLPLDFEEFLNESNGLNIFSDSLSIWGIRKSYVRQGDEAIQPYDLISMNSERPEGCPDSWVFFGGYSWDGSRVMFDMKNGIESSKVYLCEADSTDILLKWESFHEWLISEINRLSQMYNIRGVEYDEDMPTCPIK</sequence>
<dbReference type="InterPro" id="IPR018958">
    <property type="entry name" value="Knr4/Smi1-like_dom"/>
</dbReference>
<dbReference type="SUPFAM" id="SSF160631">
    <property type="entry name" value="SMI1/KNR4-like"/>
    <property type="match status" value="1"/>
</dbReference>
<organism evidence="2 3">
    <name type="scientific">Fervidicella metallireducens AeB</name>
    <dbReference type="NCBI Taxonomy" id="1403537"/>
    <lineage>
        <taxon>Bacteria</taxon>
        <taxon>Bacillati</taxon>
        <taxon>Bacillota</taxon>
        <taxon>Clostridia</taxon>
        <taxon>Eubacteriales</taxon>
        <taxon>Clostridiaceae</taxon>
        <taxon>Fervidicella</taxon>
    </lineage>
</organism>
<comment type="caution">
    <text evidence="2">The sequence shown here is derived from an EMBL/GenBank/DDBJ whole genome shotgun (WGS) entry which is preliminary data.</text>
</comment>
<dbReference type="EMBL" id="AZQP01000076">
    <property type="protein sequence ID" value="EYE87271.1"/>
    <property type="molecule type" value="Genomic_DNA"/>
</dbReference>
<gene>
    <name evidence="2" type="ORF">Q428_14175</name>
</gene>
<dbReference type="AlphaFoldDB" id="A0A017RRP1"/>